<proteinExistence type="inferred from homology"/>
<evidence type="ECO:0000313" key="6">
    <source>
        <dbReference type="Proteomes" id="UP000016721"/>
    </source>
</evidence>
<dbReference type="EMBL" id="APJA01000014">
    <property type="protein sequence ID" value="ERK29797.1"/>
    <property type="molecule type" value="Genomic_DNA"/>
</dbReference>
<evidence type="ECO:0000256" key="2">
    <source>
        <dbReference type="ARBA" id="ARBA00022801"/>
    </source>
</evidence>
<dbReference type="OrthoDB" id="2339329at2"/>
<dbReference type="Proteomes" id="UP000016721">
    <property type="component" value="Unassembled WGS sequence"/>
</dbReference>
<dbReference type="GO" id="GO:0016052">
    <property type="term" value="P:carbohydrate catabolic process"/>
    <property type="evidence" value="ECO:0007669"/>
    <property type="project" value="TreeGrafter"/>
</dbReference>
<evidence type="ECO:0000256" key="4">
    <source>
        <dbReference type="RuleBase" id="RU003690"/>
    </source>
</evidence>
<dbReference type="SUPFAM" id="SSF51445">
    <property type="entry name" value="(Trans)glycosidases"/>
    <property type="match status" value="1"/>
</dbReference>
<dbReference type="Pfam" id="PF00232">
    <property type="entry name" value="Glyco_hydro_1"/>
    <property type="match status" value="1"/>
</dbReference>
<dbReference type="PANTHER" id="PTHR10353">
    <property type="entry name" value="GLYCOSYL HYDROLASE"/>
    <property type="match status" value="1"/>
</dbReference>
<dbReference type="GO" id="GO:0008422">
    <property type="term" value="F:beta-glucosidase activity"/>
    <property type="evidence" value="ECO:0007669"/>
    <property type="project" value="TreeGrafter"/>
</dbReference>
<keyword evidence="6" id="KW-1185">Reference proteome</keyword>
<dbReference type="PRINTS" id="PR00131">
    <property type="entry name" value="GLHYDRLASE1"/>
</dbReference>
<reference evidence="5 6" key="1">
    <citation type="journal article" date="2013" name="Genome Announc.">
        <title>Draft Genome Sequence of the Hydrogen- and Ethanol-Producing Bacterium Clostridium intestinale Strain URNW.</title>
        <authorList>
            <person name="Lal S."/>
            <person name="Ramachandran U."/>
            <person name="Zhang X."/>
            <person name="Sparling R."/>
            <person name="Levin D.B."/>
        </authorList>
    </citation>
    <scope>NUCLEOTIDE SEQUENCE [LARGE SCALE GENOMIC DNA]</scope>
    <source>
        <strain evidence="5 6">URNW</strain>
    </source>
</reference>
<dbReference type="STRING" id="1294142.CINTURNW_2808"/>
<dbReference type="FunFam" id="3.20.20.80:FF:000004">
    <property type="entry name" value="Beta-glucosidase 6-phospho-beta-glucosidase"/>
    <property type="match status" value="1"/>
</dbReference>
<keyword evidence="2 5" id="KW-0378">Hydrolase</keyword>
<organism evidence="5 6">
    <name type="scientific">Clostridium intestinale URNW</name>
    <dbReference type="NCBI Taxonomy" id="1294142"/>
    <lineage>
        <taxon>Bacteria</taxon>
        <taxon>Bacillati</taxon>
        <taxon>Bacillota</taxon>
        <taxon>Clostridia</taxon>
        <taxon>Eubacteriales</taxon>
        <taxon>Clostridiaceae</taxon>
        <taxon>Clostridium</taxon>
    </lineage>
</organism>
<comment type="caution">
    <text evidence="5">The sequence shown here is derived from an EMBL/GenBank/DDBJ whole genome shotgun (WGS) entry which is preliminary data.</text>
</comment>
<name>U2N2Q8_9CLOT</name>
<protein>
    <submittedName>
        <fullName evidence="5">Glycoside hydrolase family protein</fullName>
    </submittedName>
</protein>
<comment type="similarity">
    <text evidence="1 4">Belongs to the glycosyl hydrolase 1 family.</text>
</comment>
<dbReference type="InterPro" id="IPR001360">
    <property type="entry name" value="Glyco_hydro_1"/>
</dbReference>
<dbReference type="GO" id="GO:0005829">
    <property type="term" value="C:cytosol"/>
    <property type="evidence" value="ECO:0007669"/>
    <property type="project" value="TreeGrafter"/>
</dbReference>
<dbReference type="AlphaFoldDB" id="U2N2Q8"/>
<dbReference type="HOGENOM" id="CLU_001859_0_1_9"/>
<dbReference type="InterPro" id="IPR033132">
    <property type="entry name" value="GH_1_N_CS"/>
</dbReference>
<dbReference type="Gene3D" id="3.20.20.80">
    <property type="entry name" value="Glycosidases"/>
    <property type="match status" value="1"/>
</dbReference>
<sequence>MKVEKSNKFPENFLWGASTSAFQVEGAYLEDGKGLSSVDIRKVPKGITNTEVASDHYHRYKEDVALMNELGLKAYRFSISWSRIYPDASGKVNEEGLKFYDNLINELIKNKIEPIVTIYHFDVPKALTDEFGAWTNRKCIDFYVEYAKTLFRHFGDRVNKWITINEQLMDIFNPDFSGTRGIESENPLKLTYQISHHMSLAEKKVIKACHEILPNSMIGPVSAFQVVYPATTKPEDIVAALDAEEILSYMLLDVSVKGEYSEFAWNYLKERGIEPVMEPGDTEILKSAKPDFIGFNYYASQCAEAYNLDKINEKTAPFFKSDKFKIVENKFLEKSDWMIFGTDPVGLRISLRKLHNRYNLPLIITENGYAESEILEEGDIVNDNYRISYIKEHLKQCELAISEGVELLGYCPWSFIDILSGRQGFSKRYGLVYVNRTEDDLKDLRRIKKKSFYWYKEVIKTNGEILDKE</sequence>
<evidence type="ECO:0000256" key="1">
    <source>
        <dbReference type="ARBA" id="ARBA00010838"/>
    </source>
</evidence>
<dbReference type="PROSITE" id="PS00653">
    <property type="entry name" value="GLYCOSYL_HYDROL_F1_2"/>
    <property type="match status" value="1"/>
</dbReference>
<evidence type="ECO:0000313" key="5">
    <source>
        <dbReference type="EMBL" id="ERK29797.1"/>
    </source>
</evidence>
<accession>U2N2Q8</accession>
<dbReference type="eggNOG" id="COG2723">
    <property type="taxonomic scope" value="Bacteria"/>
</dbReference>
<dbReference type="RefSeq" id="WP_021802789.1">
    <property type="nucleotide sequence ID" value="NZ_KI273145.1"/>
</dbReference>
<gene>
    <name evidence="5" type="ORF">CINTURNW_2808</name>
</gene>
<dbReference type="PANTHER" id="PTHR10353:SF136">
    <property type="entry name" value="ARYL-PHOSPHO-BETA-D-GLUCOSIDASE BGLC"/>
    <property type="match status" value="1"/>
</dbReference>
<keyword evidence="3" id="KW-0326">Glycosidase</keyword>
<dbReference type="PATRIC" id="fig|1294142.3.peg.2915"/>
<evidence type="ECO:0000256" key="3">
    <source>
        <dbReference type="ARBA" id="ARBA00023295"/>
    </source>
</evidence>
<dbReference type="InterPro" id="IPR017853">
    <property type="entry name" value="GH"/>
</dbReference>